<evidence type="ECO:0000256" key="1">
    <source>
        <dbReference type="SAM" id="MobiDB-lite"/>
    </source>
</evidence>
<evidence type="ECO:0000313" key="3">
    <source>
        <dbReference type="Proteomes" id="UP001596220"/>
    </source>
</evidence>
<sequence>MDVREAWIVSTSDQPLVDRSAQLRAMTGRSLCLDRVVIDEIERRWRAAAEAIGPVLAETLRALAPAVEQASRALSDMAKSLREMGLLDEAPPTEPQARALWLRQHRSTGPATRQRPPRSIHARRSR</sequence>
<reference evidence="3" key="1">
    <citation type="journal article" date="2019" name="Int. J. Syst. Evol. Microbiol.">
        <title>The Global Catalogue of Microorganisms (GCM) 10K type strain sequencing project: providing services to taxonomists for standard genome sequencing and annotation.</title>
        <authorList>
            <consortium name="The Broad Institute Genomics Platform"/>
            <consortium name="The Broad Institute Genome Sequencing Center for Infectious Disease"/>
            <person name="Wu L."/>
            <person name="Ma J."/>
        </authorList>
    </citation>
    <scope>NUCLEOTIDE SEQUENCE [LARGE SCALE GENOMIC DNA]</scope>
    <source>
        <strain evidence="3">CGMCC 4.7246</strain>
    </source>
</reference>
<protein>
    <recommendedName>
        <fullName evidence="4">PIN domain-containing protein</fullName>
    </recommendedName>
</protein>
<accession>A0ABW1P298</accession>
<gene>
    <name evidence="2" type="ORF">ACFP3R_09210</name>
</gene>
<comment type="caution">
    <text evidence="2">The sequence shown here is derived from an EMBL/GenBank/DDBJ whole genome shotgun (WGS) entry which is preliminary data.</text>
</comment>
<name>A0ABW1P298_9PSEU</name>
<evidence type="ECO:0008006" key="4">
    <source>
        <dbReference type="Google" id="ProtNLM"/>
    </source>
</evidence>
<proteinExistence type="predicted"/>
<keyword evidence="3" id="KW-1185">Reference proteome</keyword>
<evidence type="ECO:0000313" key="2">
    <source>
        <dbReference type="EMBL" id="MFC6089445.1"/>
    </source>
</evidence>
<dbReference type="RefSeq" id="WP_380634624.1">
    <property type="nucleotide sequence ID" value="NZ_JBHSQO010000006.1"/>
</dbReference>
<dbReference type="EMBL" id="JBHSQO010000006">
    <property type="protein sequence ID" value="MFC6089445.1"/>
    <property type="molecule type" value="Genomic_DNA"/>
</dbReference>
<feature type="region of interest" description="Disordered" evidence="1">
    <location>
        <begin position="86"/>
        <end position="126"/>
    </location>
</feature>
<feature type="compositionally biased region" description="Basic residues" evidence="1">
    <location>
        <begin position="115"/>
        <end position="126"/>
    </location>
</feature>
<dbReference type="Proteomes" id="UP001596220">
    <property type="component" value="Unassembled WGS sequence"/>
</dbReference>
<organism evidence="2 3">
    <name type="scientific">Saccharothrix lopnurensis</name>
    <dbReference type="NCBI Taxonomy" id="1670621"/>
    <lineage>
        <taxon>Bacteria</taxon>
        <taxon>Bacillati</taxon>
        <taxon>Actinomycetota</taxon>
        <taxon>Actinomycetes</taxon>
        <taxon>Pseudonocardiales</taxon>
        <taxon>Pseudonocardiaceae</taxon>
        <taxon>Saccharothrix</taxon>
    </lineage>
</organism>